<dbReference type="EMBL" id="NKXS01000003">
    <property type="protein sequence ID" value="PIN27197.1"/>
    <property type="molecule type" value="Genomic_DNA"/>
</dbReference>
<dbReference type="PROSITE" id="PS50985">
    <property type="entry name" value="GRAS"/>
    <property type="match status" value="1"/>
</dbReference>
<keyword evidence="1" id="KW-0805">Transcription regulation</keyword>
<feature type="region of interest" description="VHIID" evidence="3">
    <location>
        <begin position="108"/>
        <end position="173"/>
    </location>
</feature>
<feature type="short sequence motif" description="LXXLL motif" evidence="3">
    <location>
        <begin position="232"/>
        <end position="236"/>
    </location>
</feature>
<evidence type="ECO:0000313" key="5">
    <source>
        <dbReference type="Proteomes" id="UP000231279"/>
    </source>
</evidence>
<dbReference type="PANTHER" id="PTHR31636">
    <property type="entry name" value="OSJNBA0084A10.13 PROTEIN-RELATED"/>
    <property type="match status" value="1"/>
</dbReference>
<dbReference type="AlphaFoldDB" id="A0A2G9IBS1"/>
<dbReference type="STRING" id="429701.A0A2G9IBS1"/>
<accession>A0A2G9IBS1</accession>
<comment type="caution">
    <text evidence="4">The sequence shown here is derived from an EMBL/GenBank/DDBJ whole genome shotgun (WGS) entry which is preliminary data.</text>
</comment>
<name>A0A2G9IBS1_9LAMI</name>
<dbReference type="InterPro" id="IPR005202">
    <property type="entry name" value="TF_GRAS"/>
</dbReference>
<comment type="caution">
    <text evidence="3">Lacks conserved residue(s) required for the propagation of feature annotation.</text>
</comment>
<proteinExistence type="inferred from homology"/>
<dbReference type="Proteomes" id="UP000231279">
    <property type="component" value="Unassembled WGS sequence"/>
</dbReference>
<keyword evidence="2" id="KW-0804">Transcription</keyword>
<sequence>MSSSQKLDVSLSLSLPPTNDVLKPQERGVKLIHLLLTCANHAASGNLHHADECLCQISELSSISGDSMQRLAARFAAALAARLVKRWPGLYKALNNGGRVSFDIDYAKSVFFRVFPYLGFSYAIINRVLIQAMLGERVIHVINLDSSDPGLWVPFIRAVANGPDGPPSLKITCVGGSMEAQEMLGLKLMKEAESLNMPLEFNHVHVGLREVTLDMLKVQSGEALALVSILGLHVLLAEDDRVDVHFGLSKNKEVKECKPIKDFLKMVKSIGPKAFLLVHQESNLNSSRLVDRFVEGLHFYSALFDSIDVAFGGVSCSDRTILEEMIGKEIENIVAMEGMERTERHERYAKWAVRFSRAGFRPIRMWHETMEDAQKAVESYGPGGYRIISEKGSLMICWHDRPIYAVSAWTCFGC</sequence>
<feature type="region of interest" description="SAW" evidence="3">
    <location>
        <begin position="335"/>
        <end position="410"/>
    </location>
</feature>
<reference evidence="5" key="1">
    <citation type="journal article" date="2018" name="Gigascience">
        <title>Genome assembly of the Pink Ipe (Handroanthus impetiginosus, Bignoniaceae), a highly valued, ecologically keystone Neotropical timber forest tree.</title>
        <authorList>
            <person name="Silva-Junior O.B."/>
            <person name="Grattapaglia D."/>
            <person name="Novaes E."/>
            <person name="Collevatti R.G."/>
        </authorList>
    </citation>
    <scope>NUCLEOTIDE SEQUENCE [LARGE SCALE GENOMIC DNA]</scope>
    <source>
        <strain evidence="5">cv. UFG-1</strain>
    </source>
</reference>
<dbReference type="Pfam" id="PF03514">
    <property type="entry name" value="GRAS"/>
    <property type="match status" value="1"/>
</dbReference>
<comment type="similarity">
    <text evidence="3">Belongs to the GRAS family.</text>
</comment>
<evidence type="ECO:0000256" key="1">
    <source>
        <dbReference type="ARBA" id="ARBA00023015"/>
    </source>
</evidence>
<dbReference type="OrthoDB" id="762338at2759"/>
<protein>
    <submittedName>
        <fullName evidence="4">Uncharacterized protein</fullName>
    </submittedName>
</protein>
<evidence type="ECO:0000256" key="3">
    <source>
        <dbReference type="PROSITE-ProRule" id="PRU01191"/>
    </source>
</evidence>
<evidence type="ECO:0000313" key="4">
    <source>
        <dbReference type="EMBL" id="PIN27197.1"/>
    </source>
</evidence>
<organism evidence="4 5">
    <name type="scientific">Handroanthus impetiginosus</name>
    <dbReference type="NCBI Taxonomy" id="429701"/>
    <lineage>
        <taxon>Eukaryota</taxon>
        <taxon>Viridiplantae</taxon>
        <taxon>Streptophyta</taxon>
        <taxon>Embryophyta</taxon>
        <taxon>Tracheophyta</taxon>
        <taxon>Spermatophyta</taxon>
        <taxon>Magnoliopsida</taxon>
        <taxon>eudicotyledons</taxon>
        <taxon>Gunneridae</taxon>
        <taxon>Pentapetalae</taxon>
        <taxon>asterids</taxon>
        <taxon>lamiids</taxon>
        <taxon>Lamiales</taxon>
        <taxon>Bignoniaceae</taxon>
        <taxon>Crescentiina</taxon>
        <taxon>Tabebuia alliance</taxon>
        <taxon>Handroanthus</taxon>
    </lineage>
</organism>
<feature type="region of interest" description="Leucine repeat I (LRI)" evidence="3">
    <location>
        <begin position="29"/>
        <end position="89"/>
    </location>
</feature>
<gene>
    <name evidence="4" type="ORF">CDL12_00032</name>
</gene>
<evidence type="ECO:0000256" key="2">
    <source>
        <dbReference type="ARBA" id="ARBA00023163"/>
    </source>
</evidence>
<keyword evidence="5" id="KW-1185">Reference proteome</keyword>